<proteinExistence type="predicted"/>
<keyword evidence="2" id="KW-1185">Reference proteome</keyword>
<dbReference type="EMBL" id="JAPWTJ010000036">
    <property type="protein sequence ID" value="KAJ8984414.1"/>
    <property type="molecule type" value="Genomic_DNA"/>
</dbReference>
<reference evidence="1" key="1">
    <citation type="journal article" date="2023" name="Insect Mol. Biol.">
        <title>Genome sequencing provides insights into the evolution of gene families encoding plant cell wall-degrading enzymes in longhorned beetles.</title>
        <authorList>
            <person name="Shin N.R."/>
            <person name="Okamura Y."/>
            <person name="Kirsch R."/>
            <person name="Pauchet Y."/>
        </authorList>
    </citation>
    <scope>NUCLEOTIDE SEQUENCE</scope>
    <source>
        <strain evidence="1">MMC_N1</strain>
    </source>
</reference>
<comment type="caution">
    <text evidence="1">The sequence shown here is derived from an EMBL/GenBank/DDBJ whole genome shotgun (WGS) entry which is preliminary data.</text>
</comment>
<sequence length="93" mass="10454">MASIQSKVHELNEDDFDLRTAAYQPEFAEPIVNLSVPVGRDATFRCLVHHLGGYRVSSISPINIVLRLNVHFLFSVSSFSLQLCNYISDLNSE</sequence>
<protein>
    <submittedName>
        <fullName evidence="1">Uncharacterized protein</fullName>
    </submittedName>
</protein>
<gene>
    <name evidence="1" type="ORF">NQ317_012477</name>
</gene>
<accession>A0ABQ9K3H6</accession>
<evidence type="ECO:0000313" key="2">
    <source>
        <dbReference type="Proteomes" id="UP001162164"/>
    </source>
</evidence>
<name>A0ABQ9K3H6_9CUCU</name>
<dbReference type="Proteomes" id="UP001162164">
    <property type="component" value="Unassembled WGS sequence"/>
</dbReference>
<evidence type="ECO:0000313" key="1">
    <source>
        <dbReference type="EMBL" id="KAJ8984414.1"/>
    </source>
</evidence>
<organism evidence="1 2">
    <name type="scientific">Molorchus minor</name>
    <dbReference type="NCBI Taxonomy" id="1323400"/>
    <lineage>
        <taxon>Eukaryota</taxon>
        <taxon>Metazoa</taxon>
        <taxon>Ecdysozoa</taxon>
        <taxon>Arthropoda</taxon>
        <taxon>Hexapoda</taxon>
        <taxon>Insecta</taxon>
        <taxon>Pterygota</taxon>
        <taxon>Neoptera</taxon>
        <taxon>Endopterygota</taxon>
        <taxon>Coleoptera</taxon>
        <taxon>Polyphaga</taxon>
        <taxon>Cucujiformia</taxon>
        <taxon>Chrysomeloidea</taxon>
        <taxon>Cerambycidae</taxon>
        <taxon>Lamiinae</taxon>
        <taxon>Monochamini</taxon>
        <taxon>Molorchus</taxon>
    </lineage>
</organism>